<comment type="caution">
    <text evidence="1">The sequence shown here is derived from an EMBL/GenBank/DDBJ whole genome shotgun (WGS) entry which is preliminary data.</text>
</comment>
<dbReference type="EMBL" id="JBGNUJ010000011">
    <property type="protein sequence ID" value="KAL3953696.1"/>
    <property type="molecule type" value="Genomic_DNA"/>
</dbReference>
<gene>
    <name evidence="1" type="ORF">ACCO45_011652</name>
</gene>
<sequence length="97" mass="10519">MALENLPATLTRLGQPRFCQPPPATRLSRPCAIPAIHRFHTSGSSKLLAPSPSTPFSSNSVPAAGPPDRRRHDCEPSPRNARNHFTLATASGQRLRD</sequence>
<keyword evidence="2" id="KW-1185">Reference proteome</keyword>
<reference evidence="1" key="1">
    <citation type="submission" date="2024-12" db="EMBL/GenBank/DDBJ databases">
        <title>Comparative genomics and development of molecular markers within Purpureocillium lilacinum and among Purpureocillium species.</title>
        <authorList>
            <person name="Yeh Z.-Y."/>
            <person name="Ni N.-T."/>
            <person name="Lo P.-H."/>
            <person name="Mushyakhwo K."/>
            <person name="Lin C.-F."/>
            <person name="Nai Y.-S."/>
        </authorList>
    </citation>
    <scope>NUCLEOTIDE SEQUENCE</scope>
    <source>
        <strain evidence="1">NCHU-NPUST-175</strain>
    </source>
</reference>
<protein>
    <submittedName>
        <fullName evidence="1">Uncharacterized protein</fullName>
    </submittedName>
</protein>
<proteinExistence type="predicted"/>
<evidence type="ECO:0000313" key="1">
    <source>
        <dbReference type="EMBL" id="KAL3953696.1"/>
    </source>
</evidence>
<evidence type="ECO:0000313" key="2">
    <source>
        <dbReference type="Proteomes" id="UP001638806"/>
    </source>
</evidence>
<organism evidence="1 2">
    <name type="scientific">Purpureocillium lilacinum</name>
    <name type="common">Paecilomyces lilacinus</name>
    <dbReference type="NCBI Taxonomy" id="33203"/>
    <lineage>
        <taxon>Eukaryota</taxon>
        <taxon>Fungi</taxon>
        <taxon>Dikarya</taxon>
        <taxon>Ascomycota</taxon>
        <taxon>Pezizomycotina</taxon>
        <taxon>Sordariomycetes</taxon>
        <taxon>Hypocreomycetidae</taxon>
        <taxon>Hypocreales</taxon>
        <taxon>Ophiocordycipitaceae</taxon>
        <taxon>Purpureocillium</taxon>
    </lineage>
</organism>
<accession>A0ACC4DE01</accession>
<name>A0ACC4DE01_PURLI</name>
<dbReference type="Proteomes" id="UP001638806">
    <property type="component" value="Unassembled WGS sequence"/>
</dbReference>